<evidence type="ECO:0000256" key="1">
    <source>
        <dbReference type="SAM" id="Phobius"/>
    </source>
</evidence>
<keyword evidence="1" id="KW-0812">Transmembrane</keyword>
<dbReference type="STRING" id="229533.A0A1C3YIU9"/>
<reference evidence="3" key="2">
    <citation type="journal article" date="2010" name="Nature">
        <title>Comparative genomics reveals mobile pathogenicity chromosomes in Fusarium.</title>
        <authorList>
            <person name="Ma L.J."/>
            <person name="van der Does H.C."/>
            <person name="Borkovich K.A."/>
            <person name="Coleman J.J."/>
            <person name="Daboussi M.J."/>
            <person name="Di Pietro A."/>
            <person name="Dufresne M."/>
            <person name="Freitag M."/>
            <person name="Grabherr M."/>
            <person name="Henrissat B."/>
            <person name="Houterman P.M."/>
            <person name="Kang S."/>
            <person name="Shim W.B."/>
            <person name="Woloshuk C."/>
            <person name="Xie X."/>
            <person name="Xu J.R."/>
            <person name="Antoniw J."/>
            <person name="Baker S.E."/>
            <person name="Bluhm B.H."/>
            <person name="Breakspear A."/>
            <person name="Brown D.W."/>
            <person name="Butchko R.A."/>
            <person name="Chapman S."/>
            <person name="Coulson R."/>
            <person name="Coutinho P.M."/>
            <person name="Danchin E.G."/>
            <person name="Diener A."/>
            <person name="Gale L.R."/>
            <person name="Gardiner D.M."/>
            <person name="Goff S."/>
            <person name="Hammond-Kosack K.E."/>
            <person name="Hilburn K."/>
            <person name="Hua-Van A."/>
            <person name="Jonkers W."/>
            <person name="Kazan K."/>
            <person name="Kodira C.D."/>
            <person name="Koehrsen M."/>
            <person name="Kumar L."/>
            <person name="Lee Y.H."/>
            <person name="Li L."/>
            <person name="Manners J.M."/>
            <person name="Miranda-Saavedra D."/>
            <person name="Mukherjee M."/>
            <person name="Park G."/>
            <person name="Park J."/>
            <person name="Park S.Y."/>
            <person name="Proctor R.H."/>
            <person name="Regev A."/>
            <person name="Ruiz-Roldan M.C."/>
            <person name="Sain D."/>
            <person name="Sakthikumar S."/>
            <person name="Sykes S."/>
            <person name="Schwartz D.C."/>
            <person name="Turgeon B.G."/>
            <person name="Wapinski I."/>
            <person name="Yoder O."/>
            <person name="Young S."/>
            <person name="Zeng Q."/>
            <person name="Zhou S."/>
            <person name="Galagan J."/>
            <person name="Cuomo C.A."/>
            <person name="Kistler H.C."/>
            <person name="Rep M."/>
        </authorList>
    </citation>
    <scope>GENOME REANNOTATION</scope>
    <source>
        <strain evidence="3">ATCC MYA-4620 / CBS 123657 / FGSC 9075 / NRRL 31084 / PH-1</strain>
    </source>
</reference>
<evidence type="ECO:0000313" key="2">
    <source>
        <dbReference type="EMBL" id="SCB64409.1"/>
    </source>
</evidence>
<evidence type="ECO:0000313" key="3">
    <source>
        <dbReference type="Proteomes" id="UP000070720"/>
    </source>
</evidence>
<sequence length="434" mass="48987">MAPGSPPPAVLPQRRHDLDVAKQQLVCIVTIVATLFVLCPERYQLYRNLAVIPILAYVTSRIFDLVISLNEKWDRAPAVVKYFVPVQIPEIAPPSEQIVGLVKNQVATAGDKLHHFSLQLRSMVRALVDWILRQTGSGSFSKDTPGSDAKTPKKPKQDRWVAVLVTTPILEERNPFQIDADLDSEILELISWDSSELSPNLAIILSSTFKVQLTLCLIPRSIWYSRKTLLEKFTTGLYWSHQPGHSHCQGQQWDEDRIKAISRVQYIGTVNEHKDIVKVNEHFDSLRKGWNDVNTYWNDVDYAILLSFLLVGKSSTEICKKMFDHFANLRVEYAQRNTDLNRSRAGAALLTLLTGGLAAPVTIPMMMGAGDAAMTMSANDRYLWGERNNMCKELMARHKELEAIIELKDIEINVTKPVTLPPALESSWLADDAW</sequence>
<feature type="transmembrane region" description="Helical" evidence="1">
    <location>
        <begin position="345"/>
        <end position="367"/>
    </location>
</feature>
<dbReference type="EMBL" id="HG970332">
    <property type="protein sequence ID" value="SCB64409.1"/>
    <property type="molecule type" value="Genomic_DNA"/>
</dbReference>
<dbReference type="InParanoid" id="A0A1C3YIU9"/>
<proteinExistence type="predicted"/>
<gene>
    <name evidence="2" type="ORF">FGRAMPH1_01T05653</name>
</gene>
<protein>
    <submittedName>
        <fullName evidence="2">Chromosome 1, complete genome</fullName>
    </submittedName>
</protein>
<dbReference type="VEuPathDB" id="FungiDB:FGRAMPH1_01G05653"/>
<accession>A0A1C3YIU9</accession>
<dbReference type="Proteomes" id="UP000070720">
    <property type="component" value="Chromosome 1"/>
</dbReference>
<name>A0A1C3YIU9_GIBZE</name>
<keyword evidence="1" id="KW-1133">Transmembrane helix</keyword>
<keyword evidence="3" id="KW-1185">Reference proteome</keyword>
<reference evidence="2 3" key="3">
    <citation type="journal article" date="2015" name="BMC Genomics">
        <title>The completed genome sequence of the pathogenic ascomycete fungus Fusarium graminearum.</title>
        <authorList>
            <person name="King R."/>
            <person name="Urban M."/>
            <person name="Hammond-Kosack M.C."/>
            <person name="Hassani-Pak K."/>
            <person name="Hammond-Kosack K.E."/>
        </authorList>
    </citation>
    <scope>NUCLEOTIDE SEQUENCE [LARGE SCALE GENOMIC DNA]</scope>
    <source>
        <strain evidence="3">ATCC MYA-4620 / CBS 123657 / FGSC 9075 / NRRL 31084 / PH-1</strain>
    </source>
</reference>
<dbReference type="eggNOG" id="ENOG502QYJC">
    <property type="taxonomic scope" value="Eukaryota"/>
</dbReference>
<organism evidence="2 3">
    <name type="scientific">Gibberella zeae (strain ATCC MYA-4620 / CBS 123657 / FGSC 9075 / NRRL 31084 / PH-1)</name>
    <name type="common">Wheat head blight fungus</name>
    <name type="synonym">Fusarium graminearum</name>
    <dbReference type="NCBI Taxonomy" id="229533"/>
    <lineage>
        <taxon>Eukaryota</taxon>
        <taxon>Fungi</taxon>
        <taxon>Dikarya</taxon>
        <taxon>Ascomycota</taxon>
        <taxon>Pezizomycotina</taxon>
        <taxon>Sordariomycetes</taxon>
        <taxon>Hypocreomycetidae</taxon>
        <taxon>Hypocreales</taxon>
        <taxon>Nectriaceae</taxon>
        <taxon>Fusarium</taxon>
    </lineage>
</organism>
<reference evidence="3" key="1">
    <citation type="journal article" date="2007" name="Science">
        <title>The Fusarium graminearum genome reveals a link between localized polymorphism and pathogen specialization.</title>
        <authorList>
            <person name="Cuomo C.A."/>
            <person name="Gueldener U."/>
            <person name="Xu J.-R."/>
            <person name="Trail F."/>
            <person name="Turgeon B.G."/>
            <person name="Di Pietro A."/>
            <person name="Walton J.D."/>
            <person name="Ma L.-J."/>
            <person name="Baker S.E."/>
            <person name="Rep M."/>
            <person name="Adam G."/>
            <person name="Antoniw J."/>
            <person name="Baldwin T."/>
            <person name="Calvo S.E."/>
            <person name="Chang Y.-L."/>
            <person name="DeCaprio D."/>
            <person name="Gale L.R."/>
            <person name="Gnerre S."/>
            <person name="Goswami R.S."/>
            <person name="Hammond-Kosack K."/>
            <person name="Harris L.J."/>
            <person name="Hilburn K."/>
            <person name="Kennell J.C."/>
            <person name="Kroken S."/>
            <person name="Magnuson J.K."/>
            <person name="Mannhaupt G."/>
            <person name="Mauceli E.W."/>
            <person name="Mewes H.-W."/>
            <person name="Mitterbauer R."/>
            <person name="Muehlbauer G."/>
            <person name="Muensterkoetter M."/>
            <person name="Nelson D."/>
            <person name="O'Donnell K."/>
            <person name="Ouellet T."/>
            <person name="Qi W."/>
            <person name="Quesneville H."/>
            <person name="Roncero M.I.G."/>
            <person name="Seong K.-Y."/>
            <person name="Tetko I.V."/>
            <person name="Urban M."/>
            <person name="Waalwijk C."/>
            <person name="Ward T.J."/>
            <person name="Yao J."/>
            <person name="Birren B.W."/>
            <person name="Kistler H.C."/>
        </authorList>
    </citation>
    <scope>NUCLEOTIDE SEQUENCE [LARGE SCALE GENOMIC DNA]</scope>
    <source>
        <strain evidence="3">ATCC MYA-4620 / CBS 123657 / FGSC 9075 / NRRL 31084 / PH-1</strain>
    </source>
</reference>
<dbReference type="AlphaFoldDB" id="A0A1C3YIU9"/>
<feature type="transmembrane region" description="Helical" evidence="1">
    <location>
        <begin position="20"/>
        <end position="39"/>
    </location>
</feature>
<keyword evidence="1" id="KW-0472">Membrane</keyword>